<dbReference type="AlphaFoldDB" id="T0PJG9"/>
<protein>
    <submittedName>
        <fullName evidence="1">Uncharacterized protein</fullName>
    </submittedName>
</protein>
<evidence type="ECO:0000313" key="1">
    <source>
        <dbReference type="EMBL" id="EQC25509.1"/>
    </source>
</evidence>
<keyword evidence="2" id="KW-1185">Reference proteome</keyword>
<proteinExistence type="predicted"/>
<gene>
    <name evidence="1" type="ORF">SDRG_16633</name>
</gene>
<dbReference type="EMBL" id="JH767271">
    <property type="protein sequence ID" value="EQC25509.1"/>
    <property type="molecule type" value="Genomic_DNA"/>
</dbReference>
<evidence type="ECO:0000313" key="2">
    <source>
        <dbReference type="Proteomes" id="UP000030762"/>
    </source>
</evidence>
<dbReference type="GeneID" id="19957360"/>
<dbReference type="VEuPathDB" id="FungiDB:SDRG_16633"/>
<dbReference type="OrthoDB" id="61384at2759"/>
<accession>T0PJG9</accession>
<dbReference type="InParanoid" id="T0PJG9"/>
<dbReference type="Proteomes" id="UP000030762">
    <property type="component" value="Unassembled WGS sequence"/>
</dbReference>
<sequence>MYPWLGRCRYHNKNGKVGYRTIHEGIVEADTSQRRPRLRVKARSAAKLQRFLGAGEARHKWAEIRWGQGWTIRHELQGGINKASTVAKSCGIVADENDIVGAHGDTNVLHGILDPDRDGYYGPQAHELTQFRQYFRFVTSNVSHWFAEHSTPNPLGIQPTATIVYGNKFTAHLSTE</sequence>
<reference evidence="1 2" key="1">
    <citation type="submission" date="2012-04" db="EMBL/GenBank/DDBJ databases">
        <title>The Genome Sequence of Saprolegnia declina VS20.</title>
        <authorList>
            <consortium name="The Broad Institute Genome Sequencing Platform"/>
            <person name="Russ C."/>
            <person name="Nusbaum C."/>
            <person name="Tyler B."/>
            <person name="van West P."/>
            <person name="Dieguez-Uribeondo J."/>
            <person name="de Bruijn I."/>
            <person name="Tripathy S."/>
            <person name="Jiang R."/>
            <person name="Young S.K."/>
            <person name="Zeng Q."/>
            <person name="Gargeya S."/>
            <person name="Fitzgerald M."/>
            <person name="Haas B."/>
            <person name="Abouelleil A."/>
            <person name="Alvarado L."/>
            <person name="Arachchi H.M."/>
            <person name="Berlin A."/>
            <person name="Chapman S.B."/>
            <person name="Goldberg J."/>
            <person name="Griggs A."/>
            <person name="Gujja S."/>
            <person name="Hansen M."/>
            <person name="Howarth C."/>
            <person name="Imamovic A."/>
            <person name="Larimer J."/>
            <person name="McCowen C."/>
            <person name="Montmayeur A."/>
            <person name="Murphy C."/>
            <person name="Neiman D."/>
            <person name="Pearson M."/>
            <person name="Priest M."/>
            <person name="Roberts A."/>
            <person name="Saif S."/>
            <person name="Shea T."/>
            <person name="Sisk P."/>
            <person name="Sykes S."/>
            <person name="Wortman J."/>
            <person name="Nusbaum C."/>
            <person name="Birren B."/>
        </authorList>
    </citation>
    <scope>NUCLEOTIDE SEQUENCE [LARGE SCALE GENOMIC DNA]</scope>
    <source>
        <strain evidence="1 2">VS20</strain>
    </source>
</reference>
<organism evidence="1 2">
    <name type="scientific">Saprolegnia diclina (strain VS20)</name>
    <dbReference type="NCBI Taxonomy" id="1156394"/>
    <lineage>
        <taxon>Eukaryota</taxon>
        <taxon>Sar</taxon>
        <taxon>Stramenopiles</taxon>
        <taxon>Oomycota</taxon>
        <taxon>Saprolegniomycetes</taxon>
        <taxon>Saprolegniales</taxon>
        <taxon>Saprolegniaceae</taxon>
        <taxon>Saprolegnia</taxon>
    </lineage>
</organism>
<dbReference type="RefSeq" id="XP_008621073.1">
    <property type="nucleotide sequence ID" value="XM_008622851.1"/>
</dbReference>
<dbReference type="STRING" id="1156394.T0PJG9"/>
<name>T0PJG9_SAPDV</name>